<dbReference type="Proteomes" id="UP000008021">
    <property type="component" value="Chromosome 2"/>
</dbReference>
<dbReference type="Gramene" id="OMERI02G32470.1">
    <property type="protein sequence ID" value="OMERI02G32470.1"/>
    <property type="gene ID" value="OMERI02G32470"/>
</dbReference>
<reference evidence="1" key="1">
    <citation type="submission" date="2015-04" db="UniProtKB">
        <authorList>
            <consortium name="EnsemblPlants"/>
        </authorList>
    </citation>
    <scope>IDENTIFICATION</scope>
</reference>
<organism evidence="1">
    <name type="scientific">Oryza meridionalis</name>
    <dbReference type="NCBI Taxonomy" id="40149"/>
    <lineage>
        <taxon>Eukaryota</taxon>
        <taxon>Viridiplantae</taxon>
        <taxon>Streptophyta</taxon>
        <taxon>Embryophyta</taxon>
        <taxon>Tracheophyta</taxon>
        <taxon>Spermatophyta</taxon>
        <taxon>Magnoliopsida</taxon>
        <taxon>Liliopsida</taxon>
        <taxon>Poales</taxon>
        <taxon>Poaceae</taxon>
        <taxon>BOP clade</taxon>
        <taxon>Oryzoideae</taxon>
        <taxon>Oryzeae</taxon>
        <taxon>Oryzinae</taxon>
        <taxon>Oryza</taxon>
    </lineage>
</organism>
<evidence type="ECO:0000313" key="2">
    <source>
        <dbReference type="Proteomes" id="UP000008021"/>
    </source>
</evidence>
<dbReference type="AlphaFoldDB" id="A0A0E0CS27"/>
<protein>
    <submittedName>
        <fullName evidence="1">Uncharacterized protein</fullName>
    </submittedName>
</protein>
<dbReference type="HOGENOM" id="CLU_2430645_0_0_1"/>
<dbReference type="EnsemblPlants" id="OMERI02G32470.1">
    <property type="protein sequence ID" value="OMERI02G32470.1"/>
    <property type="gene ID" value="OMERI02G32470"/>
</dbReference>
<sequence length="98" mass="10637">MAIPKQTHRLVVADVEMEDAVARGTPDMPFEQTTEAGAQLVSYLVHNTSIHPIYTTRSNFTSLGPPYNDGGDVSYGWDGEVGIEALDSVNEKVDILDA</sequence>
<name>A0A0E0CS27_9ORYZ</name>
<evidence type="ECO:0000313" key="1">
    <source>
        <dbReference type="EnsemblPlants" id="OMERI02G32470.1"/>
    </source>
</evidence>
<reference evidence="1" key="2">
    <citation type="submission" date="2018-05" db="EMBL/GenBank/DDBJ databases">
        <title>OmerRS3 (Oryza meridionalis Reference Sequence Version 3).</title>
        <authorList>
            <person name="Zhang J."/>
            <person name="Kudrna D."/>
            <person name="Lee S."/>
            <person name="Talag J."/>
            <person name="Welchert J."/>
            <person name="Wing R.A."/>
        </authorList>
    </citation>
    <scope>NUCLEOTIDE SEQUENCE [LARGE SCALE GENOMIC DNA]</scope>
    <source>
        <strain evidence="1">cv. OR44</strain>
    </source>
</reference>
<keyword evidence="2" id="KW-1185">Reference proteome</keyword>
<proteinExistence type="predicted"/>
<accession>A0A0E0CS27</accession>